<proteinExistence type="predicted"/>
<keyword evidence="2" id="KW-0732">Signal</keyword>
<evidence type="ECO:0000256" key="1">
    <source>
        <dbReference type="SAM" id="MobiDB-lite"/>
    </source>
</evidence>
<sequence>MAFSGAQMLAAFTLAFLLMAFCTEARVCMSPSKLYKGKGPCKNVRCTATCHKEHFKGGFCSSTKSLVGDELNEDNDNRIFRKPPKKEKEKTKCVCTFPCGKGPAPPSEPDVPEPPPAEPELPEPPSKGPTKKPPPPPYERDM</sequence>
<keyword evidence="4" id="KW-1185">Reference proteome</keyword>
<dbReference type="EnsemblPlants" id="HORVU.MOREX.r3.3HG0313480.1">
    <property type="protein sequence ID" value="HORVU.MOREX.r3.3HG0313480.1"/>
    <property type="gene ID" value="HORVU.MOREX.r3.3HG0313480"/>
</dbReference>
<dbReference type="GO" id="GO:0006952">
    <property type="term" value="P:defense response"/>
    <property type="evidence" value="ECO:0000318"/>
    <property type="project" value="GO_Central"/>
</dbReference>
<protein>
    <submittedName>
        <fullName evidence="3">Uncharacterized protein</fullName>
    </submittedName>
</protein>
<dbReference type="OMA" id="NDDNRFR"/>
<dbReference type="KEGG" id="hvg:123440780"/>
<reference evidence="3" key="3">
    <citation type="submission" date="2022-01" db="UniProtKB">
        <authorList>
            <consortium name="EnsemblPlants"/>
        </authorList>
    </citation>
    <scope>IDENTIFICATION</scope>
    <source>
        <strain evidence="3">subsp. vulgare</strain>
    </source>
</reference>
<dbReference type="AlphaFoldDB" id="A0A8I6WVY3"/>
<dbReference type="Gramene" id="HORVU.MOREX.r3.3HG0313480.1">
    <property type="protein sequence ID" value="HORVU.MOREX.r3.3HG0313480.1"/>
    <property type="gene ID" value="HORVU.MOREX.r3.3HG0313480"/>
</dbReference>
<evidence type="ECO:0000256" key="2">
    <source>
        <dbReference type="SAM" id="SignalP"/>
    </source>
</evidence>
<dbReference type="Proteomes" id="UP000011116">
    <property type="component" value="Chromosome 3H"/>
</dbReference>
<reference evidence="3" key="2">
    <citation type="submission" date="2020-10" db="EMBL/GenBank/DDBJ databases">
        <authorList>
            <person name="Scholz U."/>
            <person name="Mascher M."/>
            <person name="Fiebig A."/>
        </authorList>
    </citation>
    <scope>NUCLEOTIDE SEQUENCE [LARGE SCALE GENOMIC DNA]</scope>
    <source>
        <strain evidence="3">cv. Morex</strain>
    </source>
</reference>
<feature type="chain" id="PRO_5035324177" evidence="2">
    <location>
        <begin position="26"/>
        <end position="142"/>
    </location>
</feature>
<evidence type="ECO:0000313" key="3">
    <source>
        <dbReference type="EnsemblPlants" id="HORVU.MOREX.r3.3HG0313480.1"/>
    </source>
</evidence>
<evidence type="ECO:0000313" key="4">
    <source>
        <dbReference type="Proteomes" id="UP000011116"/>
    </source>
</evidence>
<organism evidence="3 4">
    <name type="scientific">Hordeum vulgare subsp. vulgare</name>
    <name type="common">Domesticated barley</name>
    <dbReference type="NCBI Taxonomy" id="112509"/>
    <lineage>
        <taxon>Eukaryota</taxon>
        <taxon>Viridiplantae</taxon>
        <taxon>Streptophyta</taxon>
        <taxon>Embryophyta</taxon>
        <taxon>Tracheophyta</taxon>
        <taxon>Spermatophyta</taxon>
        <taxon>Magnoliopsida</taxon>
        <taxon>Liliopsida</taxon>
        <taxon>Poales</taxon>
        <taxon>Poaceae</taxon>
        <taxon>BOP clade</taxon>
        <taxon>Pooideae</taxon>
        <taxon>Triticodae</taxon>
        <taxon>Triticeae</taxon>
        <taxon>Hordeinae</taxon>
        <taxon>Hordeum</taxon>
    </lineage>
</organism>
<feature type="signal peptide" evidence="2">
    <location>
        <begin position="1"/>
        <end position="25"/>
    </location>
</feature>
<dbReference type="GeneID" id="123440780"/>
<dbReference type="Gramene" id="HORVU.MOREX.r2.3HG0261890.1">
    <property type="protein sequence ID" value="HORVU.MOREX.r2.3HG0261890.1"/>
    <property type="gene ID" value="HORVU.MOREX.r2.3HG0261890"/>
</dbReference>
<dbReference type="InterPro" id="IPR036574">
    <property type="entry name" value="Scorpion_toxin-like_sf"/>
</dbReference>
<feature type="compositionally biased region" description="Pro residues" evidence="1">
    <location>
        <begin position="103"/>
        <end position="142"/>
    </location>
</feature>
<accession>A0A8I6WVY3</accession>
<feature type="region of interest" description="Disordered" evidence="1">
    <location>
        <begin position="99"/>
        <end position="142"/>
    </location>
</feature>
<dbReference type="OrthoDB" id="681428at2759"/>
<dbReference type="RefSeq" id="XP_044973263.1">
    <property type="nucleotide sequence ID" value="XM_045117328.1"/>
</dbReference>
<dbReference type="Gene3D" id="3.30.30.10">
    <property type="entry name" value="Knottin, scorpion toxin-like"/>
    <property type="match status" value="1"/>
</dbReference>
<name>A0A8I6WVY3_HORVV</name>
<reference evidence="4" key="1">
    <citation type="journal article" date="2012" name="Nature">
        <title>A physical, genetic and functional sequence assembly of the barley genome.</title>
        <authorList>
            <consortium name="The International Barley Genome Sequencing Consortium"/>
            <person name="Mayer K.F."/>
            <person name="Waugh R."/>
            <person name="Brown J.W."/>
            <person name="Schulman A."/>
            <person name="Langridge P."/>
            <person name="Platzer M."/>
            <person name="Fincher G.B."/>
            <person name="Muehlbauer G.J."/>
            <person name="Sato K."/>
            <person name="Close T.J."/>
            <person name="Wise R.P."/>
            <person name="Stein N."/>
        </authorList>
    </citation>
    <scope>NUCLEOTIDE SEQUENCE [LARGE SCALE GENOMIC DNA]</scope>
    <source>
        <strain evidence="4">cv. Morex</strain>
    </source>
</reference>